<dbReference type="InterPro" id="IPR025668">
    <property type="entry name" value="Tnp_DDE_dom"/>
</dbReference>
<accession>A0A2K8UH47</accession>
<dbReference type="Pfam" id="PF13701">
    <property type="entry name" value="DDE_Tnp_1_4"/>
    <property type="match status" value="1"/>
</dbReference>
<name>A0A2K8UH47_9GAMM</name>
<keyword evidence="3" id="KW-1185">Reference proteome</keyword>
<proteinExistence type="predicted"/>
<dbReference type="RefSeq" id="WP_100922569.1">
    <property type="nucleotide sequence ID" value="NZ_CP020370.1"/>
</dbReference>
<dbReference type="Proteomes" id="UP000232638">
    <property type="component" value="Chromosome"/>
</dbReference>
<evidence type="ECO:0000259" key="1">
    <source>
        <dbReference type="Pfam" id="PF13701"/>
    </source>
</evidence>
<dbReference type="OrthoDB" id="9815173at2"/>
<feature type="domain" description="Transposase DDE" evidence="1">
    <location>
        <begin position="12"/>
        <end position="445"/>
    </location>
</feature>
<gene>
    <name evidence="2" type="ORF">THSYN_24240</name>
</gene>
<dbReference type="AlphaFoldDB" id="A0A2K8UH47"/>
<evidence type="ECO:0000313" key="2">
    <source>
        <dbReference type="EMBL" id="AUB84913.1"/>
    </source>
</evidence>
<evidence type="ECO:0000313" key="3">
    <source>
        <dbReference type="Proteomes" id="UP000232638"/>
    </source>
</evidence>
<dbReference type="InterPro" id="IPR012337">
    <property type="entry name" value="RNaseH-like_sf"/>
</dbReference>
<dbReference type="SUPFAM" id="SSF53098">
    <property type="entry name" value="Ribonuclease H-like"/>
    <property type="match status" value="1"/>
</dbReference>
<dbReference type="NCBIfam" id="NF033539">
    <property type="entry name" value="transpos_IS1380"/>
    <property type="match status" value="1"/>
</dbReference>
<dbReference type="InterPro" id="IPR047960">
    <property type="entry name" value="Transpos_IS1380"/>
</dbReference>
<protein>
    <submittedName>
        <fullName evidence="2">IS1380 family transposase</fullName>
    </submittedName>
</protein>
<dbReference type="EMBL" id="CP020370">
    <property type="protein sequence ID" value="AUB84913.1"/>
    <property type="molecule type" value="Genomic_DNA"/>
</dbReference>
<dbReference type="KEGG" id="tsy:THSYN_24240"/>
<organism evidence="2 3">
    <name type="scientific">Candidatus Thiodictyon syntrophicum</name>
    <dbReference type="NCBI Taxonomy" id="1166950"/>
    <lineage>
        <taxon>Bacteria</taxon>
        <taxon>Pseudomonadati</taxon>
        <taxon>Pseudomonadota</taxon>
        <taxon>Gammaproteobacteria</taxon>
        <taxon>Chromatiales</taxon>
        <taxon>Chromatiaceae</taxon>
        <taxon>Thiodictyon</taxon>
    </lineage>
</organism>
<reference evidence="2 3" key="1">
    <citation type="submission" date="2017-03" db="EMBL/GenBank/DDBJ databases">
        <title>Complete genome sequence of Candidatus 'Thiodictyon syntrophicum' sp. nov. strain Cad16T, a photolithoautotroph purple sulfur bacterium isolated from an alpine meromictic lake.</title>
        <authorList>
            <person name="Luedin S.M."/>
            <person name="Pothier J.F."/>
            <person name="Danza F."/>
            <person name="Storelli N."/>
            <person name="Wittwer M."/>
            <person name="Tonolla M."/>
        </authorList>
    </citation>
    <scope>NUCLEOTIDE SEQUENCE [LARGE SCALE GENOMIC DNA]</scope>
    <source>
        <strain evidence="2 3">Cad16T</strain>
    </source>
</reference>
<sequence length="448" mass="49914">MRRLIIAKSEADFTSHAGLGLIGMAISQHTDLAKDATAAAPARSDAIPHVKILTSYIGLLCLGKSDFEAITAFRQDPYFAEALDVDQVPSAVTLRQRLDTHAAALMAPIIEASIAFLQRIAAPITPLANGLVALDADVTPLNNAKTKKEGVSRTYKGDDGFAPMAAYLGQEGYCLEWELRAGSQHCQKDTPALLERVLTRARRLTALPLLLRLDSGNDALDNIATVIAHNEAHPDAAPVHYLIKWNPRQESPTQWLTYAEEYGDWSTPRPGKRVALFEVRDTRFLDGYEYPLRRVMRVIERTIDKHGQHLLIPDIEIEGWWSSLEFDEETIIALYADHATSEQFHSEFKTDLDIERLPSGKFATNALVLACAAFAYNILRWIGQTGLLGPDAPPRHPAKRRRLRTVMQELMYVAARLIVTGRRLKLAFGYGCRIVPVFRRLYAQLAGP</sequence>